<dbReference type="RefSeq" id="WP_166849574.1">
    <property type="nucleotide sequence ID" value="NZ_JAAONY010000001.1"/>
</dbReference>
<feature type="region of interest" description="Disordered" evidence="1">
    <location>
        <begin position="365"/>
        <end position="393"/>
    </location>
</feature>
<proteinExistence type="predicted"/>
<dbReference type="InterPro" id="IPR008023">
    <property type="entry name" value="DUF748"/>
</dbReference>
<organism evidence="2 3">
    <name type="scientific">Pseudoteredinibacter isoporae</name>
    <dbReference type="NCBI Taxonomy" id="570281"/>
    <lineage>
        <taxon>Bacteria</taxon>
        <taxon>Pseudomonadati</taxon>
        <taxon>Pseudomonadota</taxon>
        <taxon>Gammaproteobacteria</taxon>
        <taxon>Cellvibrionales</taxon>
        <taxon>Cellvibrionaceae</taxon>
        <taxon>Pseudoteredinibacter</taxon>
    </lineage>
</organism>
<dbReference type="Proteomes" id="UP000528457">
    <property type="component" value="Unassembled WGS sequence"/>
</dbReference>
<dbReference type="AlphaFoldDB" id="A0A7X0MV69"/>
<evidence type="ECO:0008006" key="4">
    <source>
        <dbReference type="Google" id="ProtNLM"/>
    </source>
</evidence>
<feature type="compositionally biased region" description="Basic and acidic residues" evidence="1">
    <location>
        <begin position="380"/>
        <end position="393"/>
    </location>
</feature>
<evidence type="ECO:0000313" key="2">
    <source>
        <dbReference type="EMBL" id="MBB6521058.1"/>
    </source>
</evidence>
<feature type="compositionally biased region" description="Polar residues" evidence="1">
    <location>
        <begin position="368"/>
        <end position="378"/>
    </location>
</feature>
<feature type="compositionally biased region" description="Basic and acidic residues" evidence="1">
    <location>
        <begin position="134"/>
        <end position="149"/>
    </location>
</feature>
<accession>A0A7X0MV69</accession>
<dbReference type="InParanoid" id="A0A7X0MV69"/>
<dbReference type="Pfam" id="PF05359">
    <property type="entry name" value="DUF748"/>
    <property type="match status" value="1"/>
</dbReference>
<keyword evidence="3" id="KW-1185">Reference proteome</keyword>
<comment type="caution">
    <text evidence="2">The sequence shown here is derived from an EMBL/GenBank/DDBJ whole genome shotgun (WGS) entry which is preliminary data.</text>
</comment>
<name>A0A7X0MV69_9GAMM</name>
<protein>
    <recommendedName>
        <fullName evidence="4">DUF748 domain-containing protein</fullName>
    </recommendedName>
</protein>
<evidence type="ECO:0000313" key="3">
    <source>
        <dbReference type="Proteomes" id="UP000528457"/>
    </source>
</evidence>
<gene>
    <name evidence="2" type="ORF">HNR48_001336</name>
</gene>
<evidence type="ECO:0000256" key="1">
    <source>
        <dbReference type="SAM" id="MobiDB-lite"/>
    </source>
</evidence>
<dbReference type="EMBL" id="JACHHT010000001">
    <property type="protein sequence ID" value="MBB6521058.1"/>
    <property type="molecule type" value="Genomic_DNA"/>
</dbReference>
<sequence>MKRAFQSFLIVLLCLILLIAGILASVELWLPAAVRKFSPDYMSGAQLDITELAIKWRKADLNLRGVQLKKDGKTQASIAGLAVDLRSQGLLSGLLDQTLIVDGIRIDNAKLTVEENQGQWGLRGLSLANANNTEQKDSPSTDSEAKTESKPWQVIINDARLEDIAVSVRSEQLDSDITIKSLTLDHFDSLGDTLKSEITLALNIDKTAAAINPKHKIVLAGGSNIDLKLAATGPLTTPDLKGQLQLENIAASLLQTEDNSEQALLSLGKIKLDNFNSAFLNKANSQAQGLFIEDLALLPEHDQGQKLQTLSIANIEHHPDGDNASLSLQGIHINGLHSQLTFLKDYKLGVQEELNRLLASIVPAENAPTPTQNESNKGTVKAEEKNGGSNDENKNALTITLEDIQLLNSGIHIRDDNYQPAVAIPIAIERFAVDQFNSGDKDSLSRWVLSANVDKQGLVNSEGAIKPLAENMALQAKLKLEHIKLVTFSPYIEKQTGYFIHTGQLSLDSQGQLDGKELQSKNQIDLRSIELERVSADKADQVDQSISMPLDSALGLLRDDNGDVRLELPVDGNIDSPEFGSGDILKQVSSRALREASVAYLKYAFQPYGTLISVGSWLSDQAQKIRLDSLAFDNGQTELSEQQKEYLQKLGELLQKKEQLRVRACPVISASEERWIEAQKTLQAQAQAQNSEAGNSEQAPSPDLADIKDANQLAEARTESLRRFMKARFDIGPERLLTCKTQTDEKSTESYIHLEI</sequence>
<feature type="region of interest" description="Disordered" evidence="1">
    <location>
        <begin position="129"/>
        <end position="149"/>
    </location>
</feature>
<reference evidence="2 3" key="1">
    <citation type="submission" date="2020-08" db="EMBL/GenBank/DDBJ databases">
        <title>Genomic Encyclopedia of Type Strains, Phase IV (KMG-IV): sequencing the most valuable type-strain genomes for metagenomic binning, comparative biology and taxonomic classification.</title>
        <authorList>
            <person name="Goeker M."/>
        </authorList>
    </citation>
    <scope>NUCLEOTIDE SEQUENCE [LARGE SCALE GENOMIC DNA]</scope>
    <source>
        <strain evidence="2 3">DSM 22368</strain>
    </source>
</reference>